<dbReference type="Proteomes" id="UP000232323">
    <property type="component" value="Unassembled WGS sequence"/>
</dbReference>
<evidence type="ECO:0000259" key="1">
    <source>
        <dbReference type="Pfam" id="PF23754"/>
    </source>
</evidence>
<dbReference type="STRING" id="1157962.A0A250X675"/>
<dbReference type="Pfam" id="PF23754">
    <property type="entry name" value="Beta-prop_IP5PC_F"/>
    <property type="match status" value="1"/>
</dbReference>
<dbReference type="SUPFAM" id="SSF50978">
    <property type="entry name" value="WD40 repeat-like"/>
    <property type="match status" value="1"/>
</dbReference>
<dbReference type="AlphaFoldDB" id="A0A250X675"/>
<dbReference type="InterPro" id="IPR056454">
    <property type="entry name" value="Beta-prop_IP5PC_F"/>
</dbReference>
<comment type="caution">
    <text evidence="2">The sequence shown here is derived from an EMBL/GenBank/DDBJ whole genome shotgun (WGS) entry which is preliminary data.</text>
</comment>
<evidence type="ECO:0000313" key="2">
    <source>
        <dbReference type="EMBL" id="GAX78546.1"/>
    </source>
</evidence>
<protein>
    <recommendedName>
        <fullName evidence="1">IP5PC-F beta-propeller domain-containing protein</fullName>
    </recommendedName>
</protein>
<dbReference type="Pfam" id="PF00400">
    <property type="entry name" value="WD40"/>
    <property type="match status" value="1"/>
</dbReference>
<dbReference type="InterPro" id="IPR001680">
    <property type="entry name" value="WD40_rpt"/>
</dbReference>
<proteinExistence type="predicted"/>
<dbReference type="InterPro" id="IPR045182">
    <property type="entry name" value="JINGUBANG-like"/>
</dbReference>
<evidence type="ECO:0000313" key="3">
    <source>
        <dbReference type="Proteomes" id="UP000232323"/>
    </source>
</evidence>
<organism evidence="2 3">
    <name type="scientific">Chlamydomonas eustigma</name>
    <dbReference type="NCBI Taxonomy" id="1157962"/>
    <lineage>
        <taxon>Eukaryota</taxon>
        <taxon>Viridiplantae</taxon>
        <taxon>Chlorophyta</taxon>
        <taxon>core chlorophytes</taxon>
        <taxon>Chlorophyceae</taxon>
        <taxon>CS clade</taxon>
        <taxon>Chlamydomonadales</taxon>
        <taxon>Chlamydomonadaceae</taxon>
        <taxon>Chlamydomonas</taxon>
    </lineage>
</organism>
<gene>
    <name evidence="2" type="ORF">CEUSTIGMA_g5986.t1</name>
</gene>
<sequence length="701" mass="75141">MLYRSTRSCAAANANPRTFHRRLNAAKTPEQCRVASAEVPIIRKEPSTSSASALIPLLGVVRAHGSSLSAARVLEDLRDGSKLVVTCSMDKTIAAWRLAPNNEIDPNQPYYVEVQKIAAPGGPIFSLAPQRAESQPTSLKSSATEIVKIPAPYVFCGNAAKEVVSWQPFQPTFNEARLEGHTGWVRAVATYDKYLFSCGCNYLRQWDCTYATPKELTSVKLFTGDILAIAAGKGYVFTACADGSIRSWSMDKVSGAMEECTVHEEAHEGRISALLLSGGHLYSCGVDGAVRAWRQDNLELVAQVSAAHAGQKVQCMAAGGNGVLYTGGDDHMIRAWTLKTLQPQSGFEPLQVHNSPVRTLAAGASELLVSGDSDGFLHFFRVPNAPPPAPESDQQKQVADIVADIFKPDYIPESLAASPTCSTFSPQTNVLSISELPVNSWNAAVSAPSGEVSLPQQLDEDQTTSLSLPKAGDAMQQPDTLSQSSIHLANVAALESALEAPAAYRQDASPPPPVVLEAPAAYRQDATPPPPAVLSNIQEPAMAGNMMEEQGTVEKMMEEQGTVEKMIEEQGNAESFEGHAYISQSSVDDSHKEISISQSSVDDSHYKEISISVALGKDFYRRIAEVAPSTSISVTSDVTDDAYSEALTAHVSEADRRVLSSTSTFSSPDECSHAAVELEFQQELKTAEEHKALEGPSAGDL</sequence>
<dbReference type="PANTHER" id="PTHR22844:SF387">
    <property type="entry name" value="F3I6.5 PROTEIN"/>
    <property type="match status" value="1"/>
</dbReference>
<accession>A0A250X675</accession>
<feature type="domain" description="IP5PC-F beta-propeller" evidence="1">
    <location>
        <begin position="217"/>
        <end position="300"/>
    </location>
</feature>
<dbReference type="InterPro" id="IPR036322">
    <property type="entry name" value="WD40_repeat_dom_sf"/>
</dbReference>
<dbReference type="Gene3D" id="2.130.10.10">
    <property type="entry name" value="YVTN repeat-like/Quinoprotein amine dehydrogenase"/>
    <property type="match status" value="2"/>
</dbReference>
<dbReference type="InterPro" id="IPR015943">
    <property type="entry name" value="WD40/YVTN_repeat-like_dom_sf"/>
</dbReference>
<dbReference type="EMBL" id="BEGY01000033">
    <property type="protein sequence ID" value="GAX78546.1"/>
    <property type="molecule type" value="Genomic_DNA"/>
</dbReference>
<dbReference type="OrthoDB" id="674604at2759"/>
<name>A0A250X675_9CHLO</name>
<reference evidence="2 3" key="1">
    <citation type="submission" date="2017-08" db="EMBL/GenBank/DDBJ databases">
        <title>Acidophilic green algal genome provides insights into adaptation to an acidic environment.</title>
        <authorList>
            <person name="Hirooka S."/>
            <person name="Hirose Y."/>
            <person name="Kanesaki Y."/>
            <person name="Higuchi S."/>
            <person name="Fujiwara T."/>
            <person name="Onuma R."/>
            <person name="Era A."/>
            <person name="Ohbayashi R."/>
            <person name="Uzuka A."/>
            <person name="Nozaki H."/>
            <person name="Yoshikawa H."/>
            <person name="Miyagishima S.Y."/>
        </authorList>
    </citation>
    <scope>NUCLEOTIDE SEQUENCE [LARGE SCALE GENOMIC DNA]</scope>
    <source>
        <strain evidence="2 3">NIES-2499</strain>
    </source>
</reference>
<keyword evidence="3" id="KW-1185">Reference proteome</keyword>
<dbReference type="SMART" id="SM00320">
    <property type="entry name" value="WD40"/>
    <property type="match status" value="6"/>
</dbReference>
<dbReference type="PANTHER" id="PTHR22844">
    <property type="entry name" value="F-BOX AND WD40 DOMAIN PROTEIN"/>
    <property type="match status" value="1"/>
</dbReference>